<dbReference type="InterPro" id="IPR000182">
    <property type="entry name" value="GNAT_dom"/>
</dbReference>
<dbReference type="Gene3D" id="3.40.630.30">
    <property type="match status" value="1"/>
</dbReference>
<evidence type="ECO:0000313" key="3">
    <source>
        <dbReference type="Proteomes" id="UP000219193"/>
    </source>
</evidence>
<dbReference type="SUPFAM" id="SSF55729">
    <property type="entry name" value="Acyl-CoA N-acyltransferases (Nat)"/>
    <property type="match status" value="1"/>
</dbReference>
<reference evidence="3" key="1">
    <citation type="submission" date="2017-09" db="EMBL/GenBank/DDBJ databases">
        <authorList>
            <person name="Varghese N."/>
            <person name="Submissions S."/>
        </authorList>
    </citation>
    <scope>NUCLEOTIDE SEQUENCE [LARGE SCALE GENOMIC DNA]</scope>
    <source>
        <strain evidence="3">CGMCC 1.12641</strain>
    </source>
</reference>
<evidence type="ECO:0000259" key="1">
    <source>
        <dbReference type="Pfam" id="PF13302"/>
    </source>
</evidence>
<accession>A0A285X9X2</accession>
<dbReference type="GO" id="GO:0016747">
    <property type="term" value="F:acyltransferase activity, transferring groups other than amino-acyl groups"/>
    <property type="evidence" value="ECO:0007669"/>
    <property type="project" value="InterPro"/>
</dbReference>
<dbReference type="PANTHER" id="PTHR43610:SF1">
    <property type="entry name" value="N-ACETYLTRANSFERASE DOMAIN-CONTAINING PROTEIN"/>
    <property type="match status" value="1"/>
</dbReference>
<keyword evidence="2" id="KW-0808">Transferase</keyword>
<gene>
    <name evidence="2" type="ORF">SAMN06296241_3163</name>
</gene>
<proteinExistence type="predicted"/>
<dbReference type="Proteomes" id="UP000219193">
    <property type="component" value="Unassembled WGS sequence"/>
</dbReference>
<dbReference type="OrthoDB" id="9795199at2"/>
<protein>
    <submittedName>
        <fullName evidence="2">Protein N-acetyltransferase, RimJ/RimL family</fullName>
    </submittedName>
</protein>
<evidence type="ECO:0000313" key="2">
    <source>
        <dbReference type="EMBL" id="SOC81584.1"/>
    </source>
</evidence>
<dbReference type="PANTHER" id="PTHR43610">
    <property type="entry name" value="BLL6696 PROTEIN"/>
    <property type="match status" value="1"/>
</dbReference>
<dbReference type="EMBL" id="OCMF01000006">
    <property type="protein sequence ID" value="SOC81584.1"/>
    <property type="molecule type" value="Genomic_DNA"/>
</dbReference>
<name>A0A285X9X2_9FLAO</name>
<sequence length="199" mass="23281">MKNTIFDTPVILENNGVRLEPLAQRHYASLLPVVLENPDLLKFSPSPFGTPEALQDYFDLALQQRRQQTRYAFAIFDKQTDTYAGSTSFGAISHEHSRLQIGWTWIGKDFQQTGLNRNCKYLMLQYAFEELRFERIEFVTDARNFQSQKAIEAIGGRFEGELRSHTLMSDGFRRNSRYYSILCEEWKEIKETRFAPLFT</sequence>
<dbReference type="AlphaFoldDB" id="A0A285X9X2"/>
<organism evidence="2 3">
    <name type="scientific">Salinimicrobium sediminis</name>
    <dbReference type="NCBI Taxonomy" id="1343891"/>
    <lineage>
        <taxon>Bacteria</taxon>
        <taxon>Pseudomonadati</taxon>
        <taxon>Bacteroidota</taxon>
        <taxon>Flavobacteriia</taxon>
        <taxon>Flavobacteriales</taxon>
        <taxon>Flavobacteriaceae</taxon>
        <taxon>Salinimicrobium</taxon>
    </lineage>
</organism>
<dbReference type="InterPro" id="IPR016181">
    <property type="entry name" value="Acyl_CoA_acyltransferase"/>
</dbReference>
<keyword evidence="3" id="KW-1185">Reference proteome</keyword>
<feature type="domain" description="N-acetyltransferase" evidence="1">
    <location>
        <begin position="18"/>
        <end position="156"/>
    </location>
</feature>
<dbReference type="RefSeq" id="WP_097057366.1">
    <property type="nucleotide sequence ID" value="NZ_OCMF01000006.1"/>
</dbReference>
<dbReference type="Pfam" id="PF13302">
    <property type="entry name" value="Acetyltransf_3"/>
    <property type="match status" value="1"/>
</dbReference>